<organism evidence="2 3">
    <name type="scientific">Gossypium harknessii</name>
    <dbReference type="NCBI Taxonomy" id="34285"/>
    <lineage>
        <taxon>Eukaryota</taxon>
        <taxon>Viridiplantae</taxon>
        <taxon>Streptophyta</taxon>
        <taxon>Embryophyta</taxon>
        <taxon>Tracheophyta</taxon>
        <taxon>Spermatophyta</taxon>
        <taxon>Magnoliopsida</taxon>
        <taxon>eudicotyledons</taxon>
        <taxon>Gunneridae</taxon>
        <taxon>Pentapetalae</taxon>
        <taxon>rosids</taxon>
        <taxon>malvids</taxon>
        <taxon>Malvales</taxon>
        <taxon>Malvaceae</taxon>
        <taxon>Malvoideae</taxon>
        <taxon>Gossypium</taxon>
    </lineage>
</organism>
<dbReference type="Pfam" id="PF13456">
    <property type="entry name" value="RVT_3"/>
    <property type="match status" value="1"/>
</dbReference>
<dbReference type="InterPro" id="IPR036397">
    <property type="entry name" value="RNaseH_sf"/>
</dbReference>
<comment type="caution">
    <text evidence="2">The sequence shown here is derived from an EMBL/GenBank/DDBJ whole genome shotgun (WGS) entry which is preliminary data.</text>
</comment>
<feature type="non-terminal residue" evidence="2">
    <location>
        <position position="1"/>
    </location>
</feature>
<reference evidence="2 3" key="1">
    <citation type="journal article" date="2019" name="Genome Biol. Evol.">
        <title>Insights into the evolution of the New World diploid cottons (Gossypium, subgenus Houzingenia) based on genome sequencing.</title>
        <authorList>
            <person name="Grover C.E."/>
            <person name="Arick M.A. 2nd"/>
            <person name="Thrash A."/>
            <person name="Conover J.L."/>
            <person name="Sanders W.S."/>
            <person name="Peterson D.G."/>
            <person name="Frelichowski J.E."/>
            <person name="Scheffler J.A."/>
            <person name="Scheffler B.E."/>
            <person name="Wendel J.F."/>
        </authorList>
    </citation>
    <scope>NUCLEOTIDE SEQUENCE [LARGE SCALE GENOMIC DNA]</scope>
    <source>
        <strain evidence="2">0</strain>
        <tissue evidence="2">Leaf</tissue>
    </source>
</reference>
<dbReference type="InterPro" id="IPR002156">
    <property type="entry name" value="RNaseH_domain"/>
</dbReference>
<evidence type="ECO:0000313" key="3">
    <source>
        <dbReference type="Proteomes" id="UP000593560"/>
    </source>
</evidence>
<keyword evidence="3" id="KW-1185">Reference proteome</keyword>
<protein>
    <recommendedName>
        <fullName evidence="1">RNase H type-1 domain-containing protein</fullName>
    </recommendedName>
</protein>
<dbReference type="GO" id="GO:0004523">
    <property type="term" value="F:RNA-DNA hybrid ribonuclease activity"/>
    <property type="evidence" value="ECO:0007669"/>
    <property type="project" value="InterPro"/>
</dbReference>
<dbReference type="InterPro" id="IPR052929">
    <property type="entry name" value="RNase_H-like_EbsB-rel"/>
</dbReference>
<evidence type="ECO:0000313" key="2">
    <source>
        <dbReference type="EMBL" id="MBA0815947.1"/>
    </source>
</evidence>
<dbReference type="Proteomes" id="UP000593560">
    <property type="component" value="Unassembled WGS sequence"/>
</dbReference>
<dbReference type="Gene3D" id="3.30.420.10">
    <property type="entry name" value="Ribonuclease H-like superfamily/Ribonuclease H"/>
    <property type="match status" value="1"/>
</dbReference>
<sequence>SRQWAAKSTKNYLRKLDWLTDWELTKNCVSSERVPPADPFIRINFDTTFDQKEFRSSSGVIVKNERGEVLLTKSTLHGEVASYFAAEALACSQTVEVGRSLGVDMVEVKGDSLVVIRKCNSK</sequence>
<accession>A0A7J9I1D5</accession>
<dbReference type="PANTHER" id="PTHR47074:SF61">
    <property type="entry name" value="RNASE H TYPE-1 DOMAIN-CONTAINING PROTEIN"/>
    <property type="match status" value="1"/>
</dbReference>
<dbReference type="GO" id="GO:0003676">
    <property type="term" value="F:nucleic acid binding"/>
    <property type="evidence" value="ECO:0007669"/>
    <property type="project" value="InterPro"/>
</dbReference>
<evidence type="ECO:0000259" key="1">
    <source>
        <dbReference type="Pfam" id="PF13456"/>
    </source>
</evidence>
<dbReference type="PANTHER" id="PTHR47074">
    <property type="entry name" value="BNAC02G40300D PROTEIN"/>
    <property type="match status" value="1"/>
</dbReference>
<name>A0A7J9I1D5_9ROSI</name>
<proteinExistence type="predicted"/>
<dbReference type="OrthoDB" id="997827at2759"/>
<gene>
    <name evidence="2" type="ORF">Gohar_000663</name>
</gene>
<dbReference type="AlphaFoldDB" id="A0A7J9I1D5"/>
<dbReference type="EMBL" id="JABFAD010000013">
    <property type="protein sequence ID" value="MBA0815947.1"/>
    <property type="molecule type" value="Genomic_DNA"/>
</dbReference>
<feature type="domain" description="RNase H type-1" evidence="1">
    <location>
        <begin position="44"/>
        <end position="121"/>
    </location>
</feature>